<dbReference type="Gene3D" id="2.60.40.3050">
    <property type="match status" value="1"/>
</dbReference>
<dbReference type="GO" id="GO:0006629">
    <property type="term" value="P:lipid metabolic process"/>
    <property type="evidence" value="ECO:0007669"/>
    <property type="project" value="InterPro"/>
</dbReference>
<dbReference type="EMBL" id="CACRTR010000010">
    <property type="protein sequence ID" value="VYU35590.1"/>
    <property type="molecule type" value="Genomic_DNA"/>
</dbReference>
<organism evidence="5">
    <name type="scientific">Eubacterium limosum</name>
    <dbReference type="NCBI Taxonomy" id="1736"/>
    <lineage>
        <taxon>Bacteria</taxon>
        <taxon>Bacillati</taxon>
        <taxon>Bacillota</taxon>
        <taxon>Clostridia</taxon>
        <taxon>Eubacteriales</taxon>
        <taxon>Eubacteriaceae</taxon>
        <taxon>Eubacterium</taxon>
    </lineage>
</organism>
<dbReference type="Pfam" id="PF24547">
    <property type="entry name" value="DUF7601"/>
    <property type="match status" value="1"/>
</dbReference>
<dbReference type="Gene3D" id="2.60.40.1140">
    <property type="entry name" value="Collagen-binding surface protein Cna, B-type domain"/>
    <property type="match status" value="1"/>
</dbReference>
<evidence type="ECO:0000259" key="4">
    <source>
        <dbReference type="PROSITE" id="PS51820"/>
    </source>
</evidence>
<protein>
    <submittedName>
        <fullName evidence="5">Cna protein B-type domain protein</fullName>
    </submittedName>
</protein>
<dbReference type="InterPro" id="IPR037524">
    <property type="entry name" value="PA14/GLEYA"/>
</dbReference>
<reference evidence="5" key="1">
    <citation type="submission" date="2019-11" db="EMBL/GenBank/DDBJ databases">
        <authorList>
            <person name="Feng L."/>
        </authorList>
    </citation>
    <scope>NUCLEOTIDE SEQUENCE</scope>
    <source>
        <strain evidence="5">ElimosumLFYP34</strain>
    </source>
</reference>
<dbReference type="InterPro" id="IPR038174">
    <property type="entry name" value="Strep_pil_link_sf"/>
</dbReference>
<dbReference type="InterPro" id="IPR055382">
    <property type="entry name" value="DUF7601"/>
</dbReference>
<evidence type="ECO:0000256" key="1">
    <source>
        <dbReference type="SAM" id="MobiDB-lite"/>
    </source>
</evidence>
<keyword evidence="2" id="KW-1133">Transmembrane helix</keyword>
<dbReference type="GO" id="GO:0035556">
    <property type="term" value="P:intracellular signal transduction"/>
    <property type="evidence" value="ECO:0007669"/>
    <property type="project" value="InterPro"/>
</dbReference>
<dbReference type="InterPro" id="IPR022464">
    <property type="entry name" value="Strep_pil_isopept_link"/>
</dbReference>
<name>A0A6N3E3G3_EUBLI</name>
<dbReference type="NCBIfam" id="TIGR03786">
    <property type="entry name" value="strep_pil_rpt"/>
    <property type="match status" value="1"/>
</dbReference>
<feature type="compositionally biased region" description="Basic and acidic residues" evidence="1">
    <location>
        <begin position="61"/>
        <end position="77"/>
    </location>
</feature>
<proteinExistence type="predicted"/>
<accession>A0A6N3E3G3</accession>
<evidence type="ECO:0000256" key="2">
    <source>
        <dbReference type="SAM" id="Phobius"/>
    </source>
</evidence>
<dbReference type="PROSITE" id="PS50008">
    <property type="entry name" value="PIPLC_Y_DOMAIN"/>
    <property type="match status" value="1"/>
</dbReference>
<dbReference type="NCBIfam" id="TIGR01167">
    <property type="entry name" value="LPXTG_anchor"/>
    <property type="match status" value="1"/>
</dbReference>
<dbReference type="PROSITE" id="PS51820">
    <property type="entry name" value="PA14"/>
    <property type="match status" value="1"/>
</dbReference>
<keyword evidence="2" id="KW-0812">Transmembrane</keyword>
<evidence type="ECO:0000313" key="5">
    <source>
        <dbReference type="EMBL" id="VYU35590.1"/>
    </source>
</evidence>
<dbReference type="InterPro" id="IPR013783">
    <property type="entry name" value="Ig-like_fold"/>
</dbReference>
<feature type="transmembrane region" description="Helical" evidence="2">
    <location>
        <begin position="1506"/>
        <end position="1525"/>
    </location>
</feature>
<keyword evidence="2" id="KW-0472">Membrane</keyword>
<feature type="region of interest" description="Disordered" evidence="1">
    <location>
        <begin position="41"/>
        <end position="77"/>
    </location>
</feature>
<sequence length="1531" mass="169640">MKTQKWCFAFLLVGVVLIFLTGRMVFAREAIFSYPGGQTVENQQENTVEEKEQGTSAEEGENAHPPEGGQEKANEKTEVTEEQVPLEVLSWTWRGDALEWSEENKRWEMILPGASKEQVVSRDLLKTYLPGTIRAEMNAGEQEIALNWELDDWPENAYEGEYSLKASLPEGYVMREEAGVLEVTVRLGGAVTKDSQAIYDDLSFEGVSPKGTTINVFDYWQWGRDDSDNKDHNPIRVGINGSRRSGNEDHLLLFRQANKNTYNPVNQWTKSAKPRQGIVKSVLENGFPETTQNEESLAYLFDRNEDVGNTKNEGQGGKKAFMNVGGLLQVDNEGYYYYDCQKNYAYFNEETERFQLYNTPGIKMTSEGNQNTYGQFFPFTKPGVVFNRDNDNKLVPKEIGPRDAQLNHYFGLSMTTRFVQQDGGEINQNGSKKPVTYEFSGDDDVWIFIDDVLVADLGGIHDAAAVEIDFSTGKVVINEGKNHEGNSIEQRSTLKEQFEDAGRDKRVKWSGNTFADGSYHTLKFFYLERGNSESNMSLKYNLVTVPESDIIKVDQLGDPVAGAAFTLYAADENYEIQQEGDDQVIATGTTDEDGTFVLVDEEGFIISLKDLKDRDIDHFILRETKVPEGYRFAGDVKLYLETGGNEDTLLLCANPWESGSYASPKLTVSTDSAVTDTNGNLYDLKGGTMFAVVLKYKGDGNEGISDSKNWQVVSGDPMTGWKTAPADMANVLTAARENPYVFELDSSGSYKAELENMPGDIMTYYFMLPENERNEKVKYVVNYYYTTADSLESANDQNTVRLKNDEGDYTREFSARLYVPNVQNRLLVQKFADDGVTPVTGATFALYEEENIKVDSDGSYTINEGSTPYCEVTTADLSKENGDGINLDGGGVLPTKAQVEQGKRGLITGKTYYLVETNAPMGYKVNPKAVQVTVDNSGIYADAGDKMDGISVARGVGSVVKSMIQFVAEDEIDTTLHDIKVKQQTSEMYPVGENGWNLQGEPELHLQYDAEGAALEYKPTEFSDGTKTSDRLVVDQGWSKLKIQQCLEHSNREYKQNLGETDLTNLFSRTAIVQVTNQRVGSLKIEKKVTGDFLPTDSAFTFNLTLKDKAGNLLDVEGEKHCGGGKTEKVQIEKGSGTFTLKAGEWVSFTELPADAEFTVNEVEVPAAYTPSITVDGQSADVQENGVTGTIAQSTEPKPETTVTFTNAYNGDVQTAIQGQKTLLGRNLEGRDVFTFVLEPGDEATTQAIEHKKVLLEDTSKEVKGAGTQSTQSFEFSPITFKTEGRYTFSVKEKLPDNLTGNRDEQYVYDSHIAKVQVDVKRNPKTQKLQATLIYDNTAALTEDDRESSKAAFTNTIMADFQFTKINREGMPLSGATFGLYQLECQNAEHNHDQGKIEVNADGEPIGSSAECWKQVDKVSSEVSGVVSFSKLPVDGTYRLVELKAPDGYGLPNGQWKVVYEQTGFTIPEGSAVGNPPAVYEKNGIYKILNEPPVELPLSGSQGTTMFLSVGAVLMLAGMTGILLFKNRRKS</sequence>
<dbReference type="Gene3D" id="2.60.40.10">
    <property type="entry name" value="Immunoglobulins"/>
    <property type="match status" value="3"/>
</dbReference>
<dbReference type="GO" id="GO:0004435">
    <property type="term" value="F:phosphatidylinositol-4,5-bisphosphate phospholipase C activity"/>
    <property type="evidence" value="ECO:0007669"/>
    <property type="project" value="InterPro"/>
</dbReference>
<dbReference type="InterPro" id="IPR041033">
    <property type="entry name" value="SpaA_PFL_dom_1"/>
</dbReference>
<feature type="domain" description="PA14" evidence="4">
    <location>
        <begin position="357"/>
        <end position="554"/>
    </location>
</feature>
<evidence type="ECO:0000259" key="3">
    <source>
        <dbReference type="PROSITE" id="PS50008"/>
    </source>
</evidence>
<dbReference type="InterPro" id="IPR001711">
    <property type="entry name" value="PLipase_C_Pinositol-sp_Y"/>
</dbReference>
<gene>
    <name evidence="5" type="ORF">ELLFYP34_03335</name>
</gene>
<dbReference type="Pfam" id="PF17802">
    <property type="entry name" value="SpaA"/>
    <property type="match status" value="3"/>
</dbReference>
<feature type="domain" description="PI-PLC Y-box" evidence="3">
    <location>
        <begin position="138"/>
        <end position="177"/>
    </location>
</feature>